<name>A0ABN3X9K8_9ACTN</name>
<dbReference type="InterPro" id="IPR045729">
    <property type="entry name" value="DUF6083"/>
</dbReference>
<evidence type="ECO:0000313" key="2">
    <source>
        <dbReference type="Proteomes" id="UP001500403"/>
    </source>
</evidence>
<organism evidence="1 2">
    <name type="scientific">Streptomyces enissocaesilis</name>
    <dbReference type="NCBI Taxonomy" id="332589"/>
    <lineage>
        <taxon>Bacteria</taxon>
        <taxon>Bacillati</taxon>
        <taxon>Actinomycetota</taxon>
        <taxon>Actinomycetes</taxon>
        <taxon>Kitasatosporales</taxon>
        <taxon>Streptomycetaceae</taxon>
        <taxon>Streptomyces</taxon>
        <taxon>Streptomyces rochei group</taxon>
    </lineage>
</organism>
<protein>
    <submittedName>
        <fullName evidence="1">Uncharacterized protein</fullName>
    </submittedName>
</protein>
<gene>
    <name evidence="1" type="ORF">GCM10010446_29120</name>
</gene>
<dbReference type="EMBL" id="BAAAUD010000031">
    <property type="protein sequence ID" value="GAA2942039.1"/>
    <property type="molecule type" value="Genomic_DNA"/>
</dbReference>
<evidence type="ECO:0000313" key="1">
    <source>
        <dbReference type="EMBL" id="GAA2942039.1"/>
    </source>
</evidence>
<sequence length="152" mass="16389">MGDVDLPQTDEEWAALARHTDAEQAHDEGATAAGPPAGPDCPDCGLAGDRYLTHYNGWILLEPLPALPAHAIPPRQRWLVGNSTDGEGLAWNTGDEEPRPGAECRIAHRLVCPGIRCGDVLPRLAALRERNRLRAARLDARRTLPGDLPEAG</sequence>
<comment type="caution">
    <text evidence="1">The sequence shown here is derived from an EMBL/GenBank/DDBJ whole genome shotgun (WGS) entry which is preliminary data.</text>
</comment>
<keyword evidence="2" id="KW-1185">Reference proteome</keyword>
<dbReference type="Pfam" id="PF19561">
    <property type="entry name" value="DUF6083"/>
    <property type="match status" value="1"/>
</dbReference>
<reference evidence="1 2" key="1">
    <citation type="journal article" date="2019" name="Int. J. Syst. Evol. Microbiol.">
        <title>The Global Catalogue of Microorganisms (GCM) 10K type strain sequencing project: providing services to taxonomists for standard genome sequencing and annotation.</title>
        <authorList>
            <consortium name="The Broad Institute Genomics Platform"/>
            <consortium name="The Broad Institute Genome Sequencing Center for Infectious Disease"/>
            <person name="Wu L."/>
            <person name="Ma J."/>
        </authorList>
    </citation>
    <scope>NUCLEOTIDE SEQUENCE [LARGE SCALE GENOMIC DNA]</scope>
    <source>
        <strain evidence="1 2">JCM 9088</strain>
    </source>
</reference>
<dbReference type="RefSeq" id="WP_344495086.1">
    <property type="nucleotide sequence ID" value="NZ_BAAAUD010000031.1"/>
</dbReference>
<proteinExistence type="predicted"/>
<dbReference type="Proteomes" id="UP001500403">
    <property type="component" value="Unassembled WGS sequence"/>
</dbReference>
<accession>A0ABN3X9K8</accession>